<dbReference type="PANTHER" id="PTHR15138:SF14">
    <property type="entry name" value="TRANSCRIPTION INITIATION FACTOR TFIID SUBUNIT 4"/>
    <property type="match status" value="1"/>
</dbReference>
<reference evidence="11" key="1">
    <citation type="journal article" date="2020" name="Fungal Divers.">
        <title>Resolving the Mortierellaceae phylogeny through synthesis of multi-gene phylogenetics and phylogenomics.</title>
        <authorList>
            <person name="Vandepol N."/>
            <person name="Liber J."/>
            <person name="Desiro A."/>
            <person name="Na H."/>
            <person name="Kennedy M."/>
            <person name="Barry K."/>
            <person name="Grigoriev I.V."/>
            <person name="Miller A.N."/>
            <person name="O'Donnell K."/>
            <person name="Stajich J.E."/>
            <person name="Bonito G."/>
        </authorList>
    </citation>
    <scope>NUCLEOTIDE SEQUENCE</scope>
    <source>
        <strain evidence="11">NRRL 6426</strain>
    </source>
</reference>
<evidence type="ECO:0000256" key="5">
    <source>
        <dbReference type="ARBA" id="ARBA00023163"/>
    </source>
</evidence>
<keyword evidence="5" id="KW-0804">Transcription</keyword>
<keyword evidence="4" id="KW-0805">Transcription regulation</keyword>
<dbReference type="Pfam" id="PF05236">
    <property type="entry name" value="TAF4"/>
    <property type="match status" value="1"/>
</dbReference>
<evidence type="ECO:0000256" key="2">
    <source>
        <dbReference type="ARBA" id="ARBA00006178"/>
    </source>
</evidence>
<dbReference type="CDD" id="cd08045">
    <property type="entry name" value="HFD_TAF4"/>
    <property type="match status" value="1"/>
</dbReference>
<dbReference type="GO" id="GO:0006367">
    <property type="term" value="P:transcription initiation at RNA polymerase II promoter"/>
    <property type="evidence" value="ECO:0007669"/>
    <property type="project" value="TreeGrafter"/>
</dbReference>
<dbReference type="Proteomes" id="UP000748756">
    <property type="component" value="Unassembled WGS sequence"/>
</dbReference>
<proteinExistence type="inferred from homology"/>
<organism evidence="11 12">
    <name type="scientific">Linnemannia schmuckeri</name>
    <dbReference type="NCBI Taxonomy" id="64567"/>
    <lineage>
        <taxon>Eukaryota</taxon>
        <taxon>Fungi</taxon>
        <taxon>Fungi incertae sedis</taxon>
        <taxon>Mucoromycota</taxon>
        <taxon>Mortierellomycotina</taxon>
        <taxon>Mortierellomycetes</taxon>
        <taxon>Mortierellales</taxon>
        <taxon>Mortierellaceae</taxon>
        <taxon>Linnemannia</taxon>
    </lineage>
</organism>
<name>A0A9P5R6B7_9FUNG</name>
<evidence type="ECO:0000313" key="12">
    <source>
        <dbReference type="Proteomes" id="UP000748756"/>
    </source>
</evidence>
<evidence type="ECO:0000256" key="9">
    <source>
        <dbReference type="SAM" id="MobiDB-lite"/>
    </source>
</evidence>
<evidence type="ECO:0000256" key="7">
    <source>
        <dbReference type="ARBA" id="ARBA00025346"/>
    </source>
</evidence>
<feature type="region of interest" description="Disordered" evidence="9">
    <location>
        <begin position="247"/>
        <end position="267"/>
    </location>
</feature>
<gene>
    <name evidence="11" type="ORF">BG015_005434</name>
</gene>
<dbReference type="OrthoDB" id="21060at2759"/>
<feature type="domain" description="Transcription initiation factor TFIID component TAF4 C-terminal" evidence="10">
    <location>
        <begin position="45"/>
        <end position="307"/>
    </location>
</feature>
<dbReference type="AlphaFoldDB" id="A0A9P5R6B7"/>
<comment type="similarity">
    <text evidence="2">Belongs to the TAF4 family.</text>
</comment>
<comment type="function">
    <text evidence="7">Functions as a component of the DNA-binding general transcription factor complex TFIID. Binding of TFIID to a promoter (with or without TATA element) is the initial step in pre-initiation complex (PIC) formation. TFIID plays a key role in the regulation of gene expression by RNA polymerase II through different activities such as transcription activator interaction, core promoter recognition and selectivity, TFIIA and TFIIB interaction, chromatin modification (histone acetylation by TAF1), facilitation of DNA opening and initiation of transcription.</text>
</comment>
<dbReference type="PANTHER" id="PTHR15138">
    <property type="entry name" value="TRANSCRIPTION INITIATION FACTOR TFIID SUBUNIT 4"/>
    <property type="match status" value="1"/>
</dbReference>
<sequence>MMDVMGYVDFNPMHEVESLFEFTSRPGARRGSSDSCSDCEIGGKPTVQDFMNENLLTATVTRFAGRHELMVDREVIAYLALATKERLRVLIERMVHASQHRRRSSFLETLSPPLMYDADHPMFRLGVSQDVKKQLLALERAERGEEVQYKEHIPVMHEKRLVEAGTASQNLKDSSAGAGGGKAKKWIRFGDNAKVKEPKIKEPKMVLTEKEKLRLANQTALRFVGNRRKKGTYAWMVGSGGVLKRDQAPDPAVIDSSSSPSSSSSTLYDYSLGATREGVGRTARGLCNPLRKVIVKDALFCLEHDCGGEGTGLKVLIKTYVKSHT</sequence>
<comment type="subcellular location">
    <subcellularLocation>
        <location evidence="1">Nucleus</location>
    </subcellularLocation>
</comment>
<protein>
    <recommendedName>
        <fullName evidence="3">Transcription initiation factor TFIID subunit 4</fullName>
    </recommendedName>
    <alternativeName>
        <fullName evidence="8">TBP-associated factor 4</fullName>
    </alternativeName>
</protein>
<comment type="caution">
    <text evidence="11">The sequence shown here is derived from an EMBL/GenBank/DDBJ whole genome shotgun (WGS) entry which is preliminary data.</text>
</comment>
<evidence type="ECO:0000256" key="8">
    <source>
        <dbReference type="ARBA" id="ARBA00031747"/>
    </source>
</evidence>
<keyword evidence="12" id="KW-1185">Reference proteome</keyword>
<dbReference type="InterPro" id="IPR007900">
    <property type="entry name" value="TAF4_C"/>
</dbReference>
<evidence type="ECO:0000256" key="1">
    <source>
        <dbReference type="ARBA" id="ARBA00004123"/>
    </source>
</evidence>
<accession>A0A9P5R6B7</accession>
<dbReference type="GO" id="GO:0016251">
    <property type="term" value="F:RNA polymerase II general transcription initiation factor activity"/>
    <property type="evidence" value="ECO:0007669"/>
    <property type="project" value="TreeGrafter"/>
</dbReference>
<dbReference type="Gene3D" id="1.10.20.10">
    <property type="entry name" value="Histone, subunit A"/>
    <property type="match status" value="1"/>
</dbReference>
<dbReference type="GO" id="GO:0046982">
    <property type="term" value="F:protein heterodimerization activity"/>
    <property type="evidence" value="ECO:0007669"/>
    <property type="project" value="InterPro"/>
</dbReference>
<dbReference type="GO" id="GO:0003677">
    <property type="term" value="F:DNA binding"/>
    <property type="evidence" value="ECO:0007669"/>
    <property type="project" value="TreeGrafter"/>
</dbReference>
<dbReference type="InterPro" id="IPR045144">
    <property type="entry name" value="TAF4"/>
</dbReference>
<evidence type="ECO:0000259" key="10">
    <source>
        <dbReference type="Pfam" id="PF05236"/>
    </source>
</evidence>
<evidence type="ECO:0000256" key="4">
    <source>
        <dbReference type="ARBA" id="ARBA00023015"/>
    </source>
</evidence>
<dbReference type="GO" id="GO:0005669">
    <property type="term" value="C:transcription factor TFIID complex"/>
    <property type="evidence" value="ECO:0007669"/>
    <property type="project" value="InterPro"/>
</dbReference>
<evidence type="ECO:0000256" key="6">
    <source>
        <dbReference type="ARBA" id="ARBA00023242"/>
    </source>
</evidence>
<feature type="compositionally biased region" description="Low complexity" evidence="9">
    <location>
        <begin position="256"/>
        <end position="265"/>
    </location>
</feature>
<keyword evidence="6" id="KW-0539">Nucleus</keyword>
<dbReference type="InterPro" id="IPR009072">
    <property type="entry name" value="Histone-fold"/>
</dbReference>
<dbReference type="EMBL" id="JAAAUQ010002516">
    <property type="protein sequence ID" value="KAF9122937.1"/>
    <property type="molecule type" value="Genomic_DNA"/>
</dbReference>
<evidence type="ECO:0000313" key="11">
    <source>
        <dbReference type="EMBL" id="KAF9122937.1"/>
    </source>
</evidence>
<evidence type="ECO:0000256" key="3">
    <source>
        <dbReference type="ARBA" id="ARBA00017306"/>
    </source>
</evidence>